<evidence type="ECO:0000313" key="3">
    <source>
        <dbReference type="EMBL" id="EON76066.1"/>
    </source>
</evidence>
<comment type="caution">
    <text evidence="3">The sequence shown here is derived from an EMBL/GenBank/DDBJ whole genome shotgun (WGS) entry which is preliminary data.</text>
</comment>
<dbReference type="OrthoDB" id="9766163at2"/>
<dbReference type="GO" id="GO:1990112">
    <property type="term" value="C:RQC complex"/>
    <property type="evidence" value="ECO:0007669"/>
    <property type="project" value="TreeGrafter"/>
</dbReference>
<dbReference type="GO" id="GO:0000049">
    <property type="term" value="F:tRNA binding"/>
    <property type="evidence" value="ECO:0007669"/>
    <property type="project" value="TreeGrafter"/>
</dbReference>
<dbReference type="Proteomes" id="UP000013909">
    <property type="component" value="Unassembled WGS sequence"/>
</dbReference>
<feature type="coiled-coil region" evidence="1">
    <location>
        <begin position="336"/>
        <end position="377"/>
    </location>
</feature>
<protein>
    <submittedName>
        <fullName evidence="3">Fibronectin/fibrinogen-binding protein</fullName>
    </submittedName>
</protein>
<feature type="domain" description="NFACT RNA-binding" evidence="2">
    <location>
        <begin position="409"/>
        <end position="498"/>
    </location>
</feature>
<dbReference type="STRING" id="1232681.ADIS_3194"/>
<accession>R7ZPM0</accession>
<dbReference type="RefSeq" id="WP_010855327.1">
    <property type="nucleotide sequence ID" value="NZ_AQHR01000088.1"/>
</dbReference>
<dbReference type="InterPro" id="IPR008532">
    <property type="entry name" value="NFACT_RNA-bd"/>
</dbReference>
<keyword evidence="4" id="KW-1185">Reference proteome</keyword>
<dbReference type="InterPro" id="IPR051608">
    <property type="entry name" value="RQC_Subunit_NEMF"/>
</dbReference>
<dbReference type="Pfam" id="PF05670">
    <property type="entry name" value="NFACT-R_1"/>
    <property type="match status" value="1"/>
</dbReference>
<sequence length="523" mass="60064">MHLNYHFFKFLCPALEERLVDKQVSECFSQNKDELVICFQDDNLGVFYVVAHLIPAASCLYFPVDFKRSKRNNVTLFPELLGQRVVSVHLFTFERAFSVRFRSGGQLVFKMHGSRSNLLYFPPGAIMPATMFRKSLRDDALLELAGLEKPLVLDKTRFYQLQGNVAQFLPTLGKQPRNWLKARGYLDLDIDARFALIQELLDLLDSPLFAVFRLEEEYVLTLLPCPDAEFTTGDPIEVCNVYFKKAVIRLGFEQEKRQLVKSLRDHIVKTDNYLRKTYEKLAELESQTSPGQLADILMANLHQIPPGAEQVELFDFYKEKTILVPLKRGVSPQKQAETLYRKAKNRKIELSQLEKNLEEKEGLMEQLTKDLTEAECLENHRELRSFMKDRGLMPESRQTQEPIPFKRFSADGFEILVGKSSKANDEMLRRYAWKEDLWLHAKGVSGSHVLIKYRSGAMFPKPVIERAAALAAYYSKSRTDSLCPVIFTPVKYVRKVKGAAPGAVHVDREQVVMVRPEGPEGEK</sequence>
<evidence type="ECO:0000313" key="4">
    <source>
        <dbReference type="Proteomes" id="UP000013909"/>
    </source>
</evidence>
<dbReference type="AlphaFoldDB" id="R7ZPM0"/>
<dbReference type="PANTHER" id="PTHR15239:SF6">
    <property type="entry name" value="RIBOSOME QUALITY CONTROL COMPLEX SUBUNIT NEMF"/>
    <property type="match status" value="1"/>
</dbReference>
<gene>
    <name evidence="3" type="ORF">ADIS_3194</name>
</gene>
<evidence type="ECO:0000256" key="1">
    <source>
        <dbReference type="SAM" id="Coils"/>
    </source>
</evidence>
<name>R7ZPM0_9BACT</name>
<evidence type="ECO:0000259" key="2">
    <source>
        <dbReference type="Pfam" id="PF05670"/>
    </source>
</evidence>
<organism evidence="3 4">
    <name type="scientific">Lunatimonas lonarensis</name>
    <dbReference type="NCBI Taxonomy" id="1232681"/>
    <lineage>
        <taxon>Bacteria</taxon>
        <taxon>Pseudomonadati</taxon>
        <taxon>Bacteroidota</taxon>
        <taxon>Cytophagia</taxon>
        <taxon>Cytophagales</taxon>
        <taxon>Cyclobacteriaceae</taxon>
    </lineage>
</organism>
<keyword evidence="1" id="KW-0175">Coiled coil</keyword>
<dbReference type="Pfam" id="PF05833">
    <property type="entry name" value="NFACT_N"/>
    <property type="match status" value="1"/>
</dbReference>
<dbReference type="PANTHER" id="PTHR15239">
    <property type="entry name" value="NUCLEAR EXPORT MEDIATOR FACTOR NEMF"/>
    <property type="match status" value="1"/>
</dbReference>
<dbReference type="GO" id="GO:0043023">
    <property type="term" value="F:ribosomal large subunit binding"/>
    <property type="evidence" value="ECO:0007669"/>
    <property type="project" value="TreeGrafter"/>
</dbReference>
<dbReference type="GO" id="GO:0072344">
    <property type="term" value="P:rescue of stalled ribosome"/>
    <property type="evidence" value="ECO:0007669"/>
    <property type="project" value="TreeGrafter"/>
</dbReference>
<proteinExistence type="predicted"/>
<reference evidence="3 4" key="1">
    <citation type="submission" date="2013-02" db="EMBL/GenBank/DDBJ databases">
        <title>A novel strain isolated from Lonar lake, Maharashtra, India.</title>
        <authorList>
            <person name="Singh A."/>
        </authorList>
    </citation>
    <scope>NUCLEOTIDE SEQUENCE [LARGE SCALE GENOMIC DNA]</scope>
    <source>
        <strain evidence="3 4">AK24</strain>
    </source>
</reference>
<dbReference type="EMBL" id="AQHR01000088">
    <property type="protein sequence ID" value="EON76066.1"/>
    <property type="molecule type" value="Genomic_DNA"/>
</dbReference>